<accession>A0A1B9NFI9</accession>
<dbReference type="Pfam" id="PF13560">
    <property type="entry name" value="HTH_31"/>
    <property type="match status" value="1"/>
</dbReference>
<evidence type="ECO:0000313" key="2">
    <source>
        <dbReference type="EMBL" id="OCG75366.1"/>
    </source>
</evidence>
<dbReference type="InterPro" id="IPR001387">
    <property type="entry name" value="Cro/C1-type_HTH"/>
</dbReference>
<keyword evidence="3" id="KW-1185">Reference proteome</keyword>
<name>A0A1B9NFI9_9MICO</name>
<dbReference type="Gene3D" id="1.10.260.40">
    <property type="entry name" value="lambda repressor-like DNA-binding domains"/>
    <property type="match status" value="1"/>
</dbReference>
<feature type="domain" description="HTH cro/C1-type" evidence="1">
    <location>
        <begin position="28"/>
        <end position="81"/>
    </location>
</feature>
<dbReference type="InterPro" id="IPR010982">
    <property type="entry name" value="Lambda_DNA-bd_dom_sf"/>
</dbReference>
<evidence type="ECO:0000259" key="1">
    <source>
        <dbReference type="PROSITE" id="PS50943"/>
    </source>
</evidence>
<gene>
    <name evidence="2" type="ORF">A7J15_02995</name>
</gene>
<dbReference type="PROSITE" id="PS50943">
    <property type="entry name" value="HTH_CROC1"/>
    <property type="match status" value="1"/>
</dbReference>
<sequence length="288" mass="31866">MDRTELADFLRRRRGALQPGDVGLAPGARRRAPGLRREEVAQLTGMSVDYYTRLEQARGPQPSAQMLQALARTLRLTADERDYLYRAAGHAAPDRLGGAGHVAPGLLRVLDRLHDTPALILTNLGETLVANRPAVALFGDHTARTGWDRSDSHRWFTDPASRTVYPEADRDRQSRALVANLRAAYGLMGGRSRAGELVRVLRAASDEFAALWERHEVARRFEDHKTLVHPELGPIEVDCQALFTEDQTQTLLVLTAPPRTPAWEKLQLLAVLGEERFARAPGEPAAAP</sequence>
<dbReference type="Pfam" id="PF17765">
    <property type="entry name" value="MLTR_LBD"/>
    <property type="match status" value="1"/>
</dbReference>
<dbReference type="GO" id="GO:0003677">
    <property type="term" value="F:DNA binding"/>
    <property type="evidence" value="ECO:0007669"/>
    <property type="project" value="InterPro"/>
</dbReference>
<protein>
    <submittedName>
        <fullName evidence="2">XRE family transcriptional regulator</fullName>
    </submittedName>
</protein>
<dbReference type="SUPFAM" id="SSF47413">
    <property type="entry name" value="lambda repressor-like DNA-binding domains"/>
    <property type="match status" value="1"/>
</dbReference>
<dbReference type="EMBL" id="LXMD01000013">
    <property type="protein sequence ID" value="OCG75366.1"/>
    <property type="molecule type" value="Genomic_DNA"/>
</dbReference>
<dbReference type="InterPro" id="IPR041413">
    <property type="entry name" value="MLTR_LBD"/>
</dbReference>
<organism evidence="2 3">
    <name type="scientific">Microbacterium sediminis</name>
    <dbReference type="NCBI Taxonomy" id="904291"/>
    <lineage>
        <taxon>Bacteria</taxon>
        <taxon>Bacillati</taxon>
        <taxon>Actinomycetota</taxon>
        <taxon>Actinomycetes</taxon>
        <taxon>Micrococcales</taxon>
        <taxon>Microbacteriaceae</taxon>
        <taxon>Microbacterium</taxon>
    </lineage>
</organism>
<dbReference type="PANTHER" id="PTHR35010">
    <property type="entry name" value="BLL4672 PROTEIN-RELATED"/>
    <property type="match status" value="1"/>
</dbReference>
<dbReference type="RefSeq" id="WP_067024056.1">
    <property type="nucleotide sequence ID" value="NZ_JRNY01000001.1"/>
</dbReference>
<dbReference type="CDD" id="cd00093">
    <property type="entry name" value="HTH_XRE"/>
    <property type="match status" value="1"/>
</dbReference>
<proteinExistence type="predicted"/>
<dbReference type="Gene3D" id="3.30.450.180">
    <property type="match status" value="1"/>
</dbReference>
<dbReference type="PANTHER" id="PTHR35010:SF2">
    <property type="entry name" value="BLL4672 PROTEIN"/>
    <property type="match status" value="1"/>
</dbReference>
<dbReference type="Proteomes" id="UP000093355">
    <property type="component" value="Unassembled WGS sequence"/>
</dbReference>
<dbReference type="AlphaFoldDB" id="A0A1B9NFI9"/>
<dbReference type="OrthoDB" id="3518652at2"/>
<reference evidence="2 3" key="1">
    <citation type="submission" date="2016-05" db="EMBL/GenBank/DDBJ databases">
        <authorList>
            <person name="Lavstsen T."/>
            <person name="Jespersen J.S."/>
        </authorList>
    </citation>
    <scope>NUCLEOTIDE SEQUENCE [LARGE SCALE GENOMIC DNA]</scope>
    <source>
        <strain evidence="2 3">YLB-01</strain>
    </source>
</reference>
<dbReference type="STRING" id="904291.A7J15_02995"/>
<evidence type="ECO:0000313" key="3">
    <source>
        <dbReference type="Proteomes" id="UP000093355"/>
    </source>
</evidence>
<comment type="caution">
    <text evidence="2">The sequence shown here is derived from an EMBL/GenBank/DDBJ whole genome shotgun (WGS) entry which is preliminary data.</text>
</comment>
<dbReference type="SMART" id="SM00530">
    <property type="entry name" value="HTH_XRE"/>
    <property type="match status" value="1"/>
</dbReference>